<evidence type="ECO:0000313" key="5">
    <source>
        <dbReference type="Proteomes" id="UP000521872"/>
    </source>
</evidence>
<organism evidence="4 5">
    <name type="scientific">Agrocybe pediades</name>
    <dbReference type="NCBI Taxonomy" id="84607"/>
    <lineage>
        <taxon>Eukaryota</taxon>
        <taxon>Fungi</taxon>
        <taxon>Dikarya</taxon>
        <taxon>Basidiomycota</taxon>
        <taxon>Agaricomycotina</taxon>
        <taxon>Agaricomycetes</taxon>
        <taxon>Agaricomycetidae</taxon>
        <taxon>Agaricales</taxon>
        <taxon>Agaricineae</taxon>
        <taxon>Strophariaceae</taxon>
        <taxon>Agrocybe</taxon>
    </lineage>
</organism>
<evidence type="ECO:0000256" key="3">
    <source>
        <dbReference type="SAM" id="SignalP"/>
    </source>
</evidence>
<feature type="transmembrane region" description="Helical" evidence="2">
    <location>
        <begin position="104"/>
        <end position="129"/>
    </location>
</feature>
<sequence>MRPCSACSGASLLVILSGTCASSHLAHWETETLQSRMALLLSQRKAVDAEAGDQVDGAEPSALTLGGRQENSSSVLSTSVTPISSATPTQRSQGLYQRHRITSLGAIVGGSMSSIVVVGAIVLSLYLALRKRRERRRRGEAGPGGKVELSVLSVPVEDGAAQRPIARQSQASRKESERPPSSHASTASNFEPVGVREGPLPTPLEFLGRAAYEGDPPPYA</sequence>
<feature type="chain" id="PRO_5034725681" description="Transmembrane protein" evidence="3">
    <location>
        <begin position="22"/>
        <end position="220"/>
    </location>
</feature>
<dbReference type="AlphaFoldDB" id="A0A8H4R225"/>
<reference evidence="4 5" key="1">
    <citation type="submission" date="2019-12" db="EMBL/GenBank/DDBJ databases">
        <authorList>
            <person name="Floudas D."/>
            <person name="Bentzer J."/>
            <person name="Ahren D."/>
            <person name="Johansson T."/>
            <person name="Persson P."/>
            <person name="Tunlid A."/>
        </authorList>
    </citation>
    <scope>NUCLEOTIDE SEQUENCE [LARGE SCALE GENOMIC DNA]</scope>
    <source>
        <strain evidence="4 5">CBS 102.39</strain>
    </source>
</reference>
<keyword evidence="2" id="KW-0812">Transmembrane</keyword>
<dbReference type="Proteomes" id="UP000521872">
    <property type="component" value="Unassembled WGS sequence"/>
</dbReference>
<name>A0A8H4R225_9AGAR</name>
<keyword evidence="3" id="KW-0732">Signal</keyword>
<evidence type="ECO:0008006" key="6">
    <source>
        <dbReference type="Google" id="ProtNLM"/>
    </source>
</evidence>
<comment type="caution">
    <text evidence="4">The sequence shown here is derived from an EMBL/GenBank/DDBJ whole genome shotgun (WGS) entry which is preliminary data.</text>
</comment>
<accession>A0A8H4R225</accession>
<evidence type="ECO:0000313" key="4">
    <source>
        <dbReference type="EMBL" id="KAF4620362.1"/>
    </source>
</evidence>
<keyword evidence="2" id="KW-1133">Transmembrane helix</keyword>
<dbReference type="EMBL" id="JAACJL010000015">
    <property type="protein sequence ID" value="KAF4620362.1"/>
    <property type="molecule type" value="Genomic_DNA"/>
</dbReference>
<keyword evidence="2" id="KW-0472">Membrane</keyword>
<feature type="region of interest" description="Disordered" evidence="1">
    <location>
        <begin position="158"/>
        <end position="220"/>
    </location>
</feature>
<keyword evidence="5" id="KW-1185">Reference proteome</keyword>
<feature type="signal peptide" evidence="3">
    <location>
        <begin position="1"/>
        <end position="21"/>
    </location>
</feature>
<gene>
    <name evidence="4" type="ORF">D9613_000118</name>
</gene>
<feature type="region of interest" description="Disordered" evidence="1">
    <location>
        <begin position="50"/>
        <end position="95"/>
    </location>
</feature>
<feature type="compositionally biased region" description="Polar residues" evidence="1">
    <location>
        <begin position="69"/>
        <end position="95"/>
    </location>
</feature>
<evidence type="ECO:0000256" key="1">
    <source>
        <dbReference type="SAM" id="MobiDB-lite"/>
    </source>
</evidence>
<proteinExistence type="predicted"/>
<evidence type="ECO:0000256" key="2">
    <source>
        <dbReference type="SAM" id="Phobius"/>
    </source>
</evidence>
<protein>
    <recommendedName>
        <fullName evidence="6">Transmembrane protein</fullName>
    </recommendedName>
</protein>